<gene>
    <name evidence="1" type="ORF">HF329_05055</name>
</gene>
<dbReference type="RefSeq" id="WP_168802979.1">
    <property type="nucleotide sequence ID" value="NZ_CP051205.1"/>
</dbReference>
<dbReference type="KEGG" id="coy:HF329_05055"/>
<evidence type="ECO:0000313" key="1">
    <source>
        <dbReference type="EMBL" id="QJB30701.1"/>
    </source>
</evidence>
<reference evidence="2" key="1">
    <citation type="submission" date="2020-04" db="EMBL/GenBank/DDBJ databases">
        <authorList>
            <person name="Kittiwongwattana C."/>
        </authorList>
    </citation>
    <scope>NUCLEOTIDE SEQUENCE [LARGE SCALE GENOMIC DNA]</scope>
    <source>
        <strain evidence="2">1310</strain>
    </source>
</reference>
<organism evidence="1 2">
    <name type="scientific">Chitinophaga oryzae</name>
    <dbReference type="NCBI Taxonomy" id="2725414"/>
    <lineage>
        <taxon>Bacteria</taxon>
        <taxon>Pseudomonadati</taxon>
        <taxon>Bacteroidota</taxon>
        <taxon>Chitinophagia</taxon>
        <taxon>Chitinophagales</taxon>
        <taxon>Chitinophagaceae</taxon>
        <taxon>Chitinophaga</taxon>
    </lineage>
</organism>
<dbReference type="AlphaFoldDB" id="A0AAE6ZDD3"/>
<dbReference type="Proteomes" id="UP000502421">
    <property type="component" value="Chromosome"/>
</dbReference>
<sequence>MQLENLVLDIRKNFDPEEIEIKISSLNIHADQPFLDLWVKLDDEEVRSENVIIDIVGYKDLKLQKDVFSDIDVVNDHPLLWKYNDLNSSLYFNGVAKDPYRLFGKLHRAHRGIYGDLLPPETYWNTVFLERDGFLPPFGLFASGPQKLMDAYARCFEEEGVSCSQTAASMPVFWNGTAHVEGFQVLKILFLDNSFIIAKDFVLRKRLVV</sequence>
<accession>A0AAE6ZDD3</accession>
<name>A0AAE6ZDD3_9BACT</name>
<dbReference type="EMBL" id="CP051205">
    <property type="protein sequence ID" value="QJB30701.1"/>
    <property type="molecule type" value="Genomic_DNA"/>
</dbReference>
<proteinExistence type="predicted"/>
<protein>
    <submittedName>
        <fullName evidence="1">Uncharacterized protein</fullName>
    </submittedName>
</protein>
<evidence type="ECO:0000313" key="2">
    <source>
        <dbReference type="Proteomes" id="UP000502421"/>
    </source>
</evidence>